<comment type="caution">
    <text evidence="1">The sequence shown here is derived from an EMBL/GenBank/DDBJ whole genome shotgun (WGS) entry which is preliminary data.</text>
</comment>
<dbReference type="Proteomes" id="UP000733379">
    <property type="component" value="Unassembled WGS sequence"/>
</dbReference>
<evidence type="ECO:0000313" key="1">
    <source>
        <dbReference type="EMBL" id="MBU3063770.1"/>
    </source>
</evidence>
<proteinExistence type="predicted"/>
<protein>
    <submittedName>
        <fullName evidence="1">Uncharacterized protein</fullName>
    </submittedName>
</protein>
<name>A0ABS6B0E2_9NOCA</name>
<evidence type="ECO:0000313" key="2">
    <source>
        <dbReference type="Proteomes" id="UP000733379"/>
    </source>
</evidence>
<dbReference type="EMBL" id="JAHKNI010000006">
    <property type="protein sequence ID" value="MBU3063770.1"/>
    <property type="molecule type" value="Genomic_DNA"/>
</dbReference>
<gene>
    <name evidence="1" type="ORF">KO481_19820</name>
</gene>
<keyword evidence="2" id="KW-1185">Reference proteome</keyword>
<dbReference type="Gene3D" id="3.30.1390.10">
    <property type="match status" value="1"/>
</dbReference>
<dbReference type="RefSeq" id="WP_215918667.1">
    <property type="nucleotide sequence ID" value="NZ_JAHKNI010000006.1"/>
</dbReference>
<organism evidence="1 2">
    <name type="scientific">Nocardia albiluteola</name>
    <dbReference type="NCBI Taxonomy" id="2842303"/>
    <lineage>
        <taxon>Bacteria</taxon>
        <taxon>Bacillati</taxon>
        <taxon>Actinomycetota</taxon>
        <taxon>Actinomycetes</taxon>
        <taxon>Mycobacteriales</taxon>
        <taxon>Nocardiaceae</taxon>
        <taxon>Nocardia</taxon>
    </lineage>
</organism>
<reference evidence="1 2" key="1">
    <citation type="submission" date="2021-06" db="EMBL/GenBank/DDBJ databases">
        <title>Actinomycetes sequencing.</title>
        <authorList>
            <person name="Shan Q."/>
        </authorList>
    </citation>
    <scope>NUCLEOTIDE SEQUENCE [LARGE SCALE GENOMIC DNA]</scope>
    <source>
        <strain evidence="1 2">NEAU-G5</strain>
    </source>
</reference>
<dbReference type="InterPro" id="IPR014719">
    <property type="entry name" value="Ribosomal_bL12_C/ClpS-like"/>
</dbReference>
<sequence length="80" mass="9127">MFDNLRLERKIQRLERKIDLVLEHLGIADPGAIADYAEIDELLQRGKKIQAIKRYRDLNPAAGLVEARDAIEARAARHGH</sequence>
<accession>A0ABS6B0E2</accession>